<protein>
    <recommendedName>
        <fullName evidence="2">DUF6534 domain-containing protein</fullName>
    </recommendedName>
</protein>
<dbReference type="InParanoid" id="A0A1B7N7K8"/>
<feature type="transmembrane region" description="Helical" evidence="1">
    <location>
        <begin position="210"/>
        <end position="230"/>
    </location>
</feature>
<evidence type="ECO:0000313" key="3">
    <source>
        <dbReference type="EMBL" id="OAX40816.1"/>
    </source>
</evidence>
<feature type="transmembrane region" description="Helical" evidence="1">
    <location>
        <begin position="30"/>
        <end position="53"/>
    </location>
</feature>
<dbReference type="PANTHER" id="PTHR40465:SF1">
    <property type="entry name" value="DUF6534 DOMAIN-CONTAINING PROTEIN"/>
    <property type="match status" value="1"/>
</dbReference>
<dbReference type="Proteomes" id="UP000092154">
    <property type="component" value="Unassembled WGS sequence"/>
</dbReference>
<evidence type="ECO:0000313" key="4">
    <source>
        <dbReference type="Proteomes" id="UP000092154"/>
    </source>
</evidence>
<proteinExistence type="predicted"/>
<keyword evidence="1" id="KW-0472">Membrane</keyword>
<feature type="transmembrane region" description="Helical" evidence="1">
    <location>
        <begin position="103"/>
        <end position="124"/>
    </location>
</feature>
<evidence type="ECO:0000256" key="1">
    <source>
        <dbReference type="SAM" id="Phobius"/>
    </source>
</evidence>
<feature type="domain" description="DUF6534" evidence="2">
    <location>
        <begin position="151"/>
        <end position="235"/>
    </location>
</feature>
<feature type="transmembrane region" description="Helical" evidence="1">
    <location>
        <begin position="73"/>
        <end position="91"/>
    </location>
</feature>
<keyword evidence="1" id="KW-1133">Transmembrane helix</keyword>
<reference evidence="3 4" key="1">
    <citation type="submission" date="2016-06" db="EMBL/GenBank/DDBJ databases">
        <title>Comparative genomics of the ectomycorrhizal sister species Rhizopogon vinicolor and Rhizopogon vesiculosus (Basidiomycota: Boletales) reveals a divergence of the mating type B locus.</title>
        <authorList>
            <consortium name="DOE Joint Genome Institute"/>
            <person name="Mujic A.B."/>
            <person name="Kuo A."/>
            <person name="Tritt A."/>
            <person name="Lipzen A."/>
            <person name="Chen C."/>
            <person name="Johnson J."/>
            <person name="Sharma A."/>
            <person name="Barry K."/>
            <person name="Grigoriev I.V."/>
            <person name="Spatafora J.W."/>
        </authorList>
    </citation>
    <scope>NUCLEOTIDE SEQUENCE [LARGE SCALE GENOMIC DNA]</scope>
    <source>
        <strain evidence="3 4">AM-OR11-026</strain>
    </source>
</reference>
<keyword evidence="1" id="KW-0812">Transmembrane</keyword>
<dbReference type="Pfam" id="PF20152">
    <property type="entry name" value="DUF6534"/>
    <property type="match status" value="1"/>
</dbReference>
<dbReference type="EMBL" id="KV448199">
    <property type="protein sequence ID" value="OAX40816.1"/>
    <property type="molecule type" value="Genomic_DNA"/>
</dbReference>
<keyword evidence="4" id="KW-1185">Reference proteome</keyword>
<feature type="transmembrane region" description="Helical" evidence="1">
    <location>
        <begin position="177"/>
        <end position="204"/>
    </location>
</feature>
<dbReference type="OrthoDB" id="2535105at2759"/>
<sequence>MAAVLFGVSNVQAFVYFQTHKDSGITNFKLVVIGLWTLDALHLAFVIHSIYYYLVTNYANFNALTEIVWSGKLQIAFNMFTVWIVHFLYAYRIWIVSTGRSRVLPITVGIIVTLALGVATVVTYEVYRSHLFTDLARIEWSTLMYLSTVTFIDFVIASSLCYLLATSRTGFSSTDSFLTKLMVYTINTGCLTSVCSMVAFITCAVMPNNLIYVAVEFLVTKLYVNSFLALMNARYYLQPNDTEHIDVSELRVHRPSLHSSGESGAENLPGSRMNMFKYPHDEELQAVMPQRPITVKIEKSSSSLAV</sequence>
<feature type="transmembrane region" description="Helical" evidence="1">
    <location>
        <begin position="144"/>
        <end position="165"/>
    </location>
</feature>
<evidence type="ECO:0000259" key="2">
    <source>
        <dbReference type="Pfam" id="PF20152"/>
    </source>
</evidence>
<dbReference type="AlphaFoldDB" id="A0A1B7N7K8"/>
<dbReference type="PANTHER" id="PTHR40465">
    <property type="entry name" value="CHROMOSOME 1, WHOLE GENOME SHOTGUN SEQUENCE"/>
    <property type="match status" value="1"/>
</dbReference>
<dbReference type="InterPro" id="IPR045339">
    <property type="entry name" value="DUF6534"/>
</dbReference>
<name>A0A1B7N7K8_9AGAM</name>
<accession>A0A1B7N7K8</accession>
<gene>
    <name evidence="3" type="ORF">K503DRAFT_864334</name>
</gene>
<organism evidence="3 4">
    <name type="scientific">Rhizopogon vinicolor AM-OR11-026</name>
    <dbReference type="NCBI Taxonomy" id="1314800"/>
    <lineage>
        <taxon>Eukaryota</taxon>
        <taxon>Fungi</taxon>
        <taxon>Dikarya</taxon>
        <taxon>Basidiomycota</taxon>
        <taxon>Agaricomycotina</taxon>
        <taxon>Agaricomycetes</taxon>
        <taxon>Agaricomycetidae</taxon>
        <taxon>Boletales</taxon>
        <taxon>Suillineae</taxon>
        <taxon>Rhizopogonaceae</taxon>
        <taxon>Rhizopogon</taxon>
    </lineage>
</organism>